<evidence type="ECO:0000256" key="3">
    <source>
        <dbReference type="SAM" id="MobiDB-lite"/>
    </source>
</evidence>
<feature type="compositionally biased region" description="Polar residues" evidence="3">
    <location>
        <begin position="1"/>
        <end position="11"/>
    </location>
</feature>
<feature type="compositionally biased region" description="Basic and acidic residues" evidence="3">
    <location>
        <begin position="81"/>
        <end position="97"/>
    </location>
</feature>
<dbReference type="InterPro" id="IPR011107">
    <property type="entry name" value="PPI_Ypi1"/>
</dbReference>
<dbReference type="Pfam" id="PF07491">
    <property type="entry name" value="PPI_Ypi1"/>
    <property type="match status" value="1"/>
</dbReference>
<dbReference type="PANTHER" id="PTHR20835">
    <property type="entry name" value="E3 UBIQUITIN-PROTEIN LIGASE PPP1R11-RELATED"/>
    <property type="match status" value="1"/>
</dbReference>
<dbReference type="Proteomes" id="UP000789390">
    <property type="component" value="Unassembled WGS sequence"/>
</dbReference>
<proteinExistence type="predicted"/>
<dbReference type="GO" id="GO:0008157">
    <property type="term" value="F:protein phosphatase 1 binding"/>
    <property type="evidence" value="ECO:0007669"/>
    <property type="project" value="TreeGrafter"/>
</dbReference>
<dbReference type="AlphaFoldDB" id="A0A8J2RB26"/>
<feature type="region of interest" description="Disordered" evidence="3">
    <location>
        <begin position="68"/>
        <end position="97"/>
    </location>
</feature>
<comment type="caution">
    <text evidence="4">The sequence shown here is derived from an EMBL/GenBank/DDBJ whole genome shotgun (WGS) entry which is preliminary data.</text>
</comment>
<dbReference type="GO" id="GO:0005634">
    <property type="term" value="C:nucleus"/>
    <property type="evidence" value="ECO:0007669"/>
    <property type="project" value="TreeGrafter"/>
</dbReference>
<dbReference type="GO" id="GO:0004865">
    <property type="term" value="F:protein serine/threonine phosphatase inhibitor activity"/>
    <property type="evidence" value="ECO:0007669"/>
    <property type="project" value="InterPro"/>
</dbReference>
<reference evidence="4" key="1">
    <citation type="submission" date="2021-11" db="EMBL/GenBank/DDBJ databases">
        <authorList>
            <person name="Schell T."/>
        </authorList>
    </citation>
    <scope>NUCLEOTIDE SEQUENCE</scope>
    <source>
        <strain evidence="4">M5</strain>
    </source>
</reference>
<protein>
    <recommendedName>
        <fullName evidence="1">E3 ubiquitin-protein ligase PPP1R11</fullName>
    </recommendedName>
    <alternativeName>
        <fullName evidence="2">Protein phosphatase 1 regulatory subunit 11</fullName>
    </alternativeName>
</protein>
<feature type="compositionally biased region" description="Low complexity" evidence="3">
    <location>
        <begin position="12"/>
        <end position="28"/>
    </location>
</feature>
<sequence length="97" mass="10675">MASRTIEGTQASVKTETSSKTQEESTVVLTLKKPQPSKKVGFSQDTVDNEHLGRKKSKCCCVYKKPHKFGESSSESEDDQCDHCSGHVEHKSSKDAT</sequence>
<keyword evidence="5" id="KW-1185">Reference proteome</keyword>
<evidence type="ECO:0000256" key="2">
    <source>
        <dbReference type="ARBA" id="ARBA00031039"/>
    </source>
</evidence>
<feature type="region of interest" description="Disordered" evidence="3">
    <location>
        <begin position="1"/>
        <end position="48"/>
    </location>
</feature>
<dbReference type="EMBL" id="CAKKLH010000001">
    <property type="protein sequence ID" value="CAH0098271.1"/>
    <property type="molecule type" value="Genomic_DNA"/>
</dbReference>
<accession>A0A8J2RB26</accession>
<gene>
    <name evidence="4" type="ORF">DGAL_LOCUS319</name>
</gene>
<name>A0A8J2RB26_9CRUS</name>
<dbReference type="PANTHER" id="PTHR20835:SF0">
    <property type="entry name" value="E3 UBIQUITIN-PROTEIN LIGASE PPP1R11"/>
    <property type="match status" value="1"/>
</dbReference>
<dbReference type="OrthoDB" id="307488at2759"/>
<organism evidence="4 5">
    <name type="scientific">Daphnia galeata</name>
    <dbReference type="NCBI Taxonomy" id="27404"/>
    <lineage>
        <taxon>Eukaryota</taxon>
        <taxon>Metazoa</taxon>
        <taxon>Ecdysozoa</taxon>
        <taxon>Arthropoda</taxon>
        <taxon>Crustacea</taxon>
        <taxon>Branchiopoda</taxon>
        <taxon>Diplostraca</taxon>
        <taxon>Cladocera</taxon>
        <taxon>Anomopoda</taxon>
        <taxon>Daphniidae</taxon>
        <taxon>Daphnia</taxon>
    </lineage>
</organism>
<evidence type="ECO:0000313" key="4">
    <source>
        <dbReference type="EMBL" id="CAH0098271.1"/>
    </source>
</evidence>
<evidence type="ECO:0000256" key="1">
    <source>
        <dbReference type="ARBA" id="ARBA00021994"/>
    </source>
</evidence>
<evidence type="ECO:0000313" key="5">
    <source>
        <dbReference type="Proteomes" id="UP000789390"/>
    </source>
</evidence>